<evidence type="ECO:0000313" key="3">
    <source>
        <dbReference type="Proteomes" id="UP000059847"/>
    </source>
</evidence>
<feature type="chain" id="PRO_5005790893" description="Capsule assembly Wzi family protein" evidence="1">
    <location>
        <begin position="21"/>
        <end position="477"/>
    </location>
</feature>
<dbReference type="KEGG" id="pur:AOC03_03070"/>
<evidence type="ECO:0000313" key="2">
    <source>
        <dbReference type="EMBL" id="ALF59153.1"/>
    </source>
</evidence>
<dbReference type="EMBL" id="CP012678">
    <property type="protein sequence ID" value="ALF59153.1"/>
    <property type="molecule type" value="Genomic_DNA"/>
</dbReference>
<dbReference type="Pfam" id="PF14052">
    <property type="entry name" value="Caps_assemb_Wzi"/>
    <property type="match status" value="1"/>
</dbReference>
<name>A0A0M3V8G6_9GAMM</name>
<dbReference type="Gene3D" id="2.40.160.130">
    <property type="entry name" value="Capsule assembly protein Wzi"/>
    <property type="match status" value="1"/>
</dbReference>
<evidence type="ECO:0008006" key="4">
    <source>
        <dbReference type="Google" id="ProtNLM"/>
    </source>
</evidence>
<accession>A0A0M3V8G6</accession>
<protein>
    <recommendedName>
        <fullName evidence="4">Capsule assembly Wzi family protein</fullName>
    </recommendedName>
</protein>
<proteinExistence type="predicted"/>
<keyword evidence="1" id="KW-0732">Signal</keyword>
<dbReference type="InterPro" id="IPR038636">
    <property type="entry name" value="Wzi_sf"/>
</dbReference>
<gene>
    <name evidence="2" type="ORF">AOC03_03070</name>
</gene>
<sequence>MYKKLSVLLGFGILSLAASAQNLYMNDMKLKSDLDWLNTQGVTQISTSTWPLTANEISRALASAKASSAAQQKVLQSVQNLLNQSSDSLVKATTAVYVQTDRKQLPQTFADNQLAGQQASIAFGLSEADWEFNLQANLKNDDLIEDGSNVTFEGSYIAATTANQWLVAGQIPAWWGPGHDGSLIRGDASRPVLGVTMQRDEQTAPTSKYLSWVGPWQYQLFGGQLDDYTAVPKAKLFGARFTASPLPWLELGASRTFMWGGEGRPQSFSSFFDALTGIRDNGDTGKEDPANQLGGFDARMNLTSLINVPAGVYAQYVGEDEAGGLPSKNMYLLGADYASNIYDKPYQLYAEYVDTRTSGKVRGVSYNHSTYKDGYYQQGYPLGYSLGGDAESVAVGSKLWLNNNNFVSTKLQYAKVNQSDRKTNQAFPNTDTLKAIDVAWEHQLKPQALITTRLWAVDSKIESTDIGAGIGINLKTY</sequence>
<feature type="signal peptide" evidence="1">
    <location>
        <begin position="1"/>
        <end position="20"/>
    </location>
</feature>
<dbReference type="Proteomes" id="UP000059847">
    <property type="component" value="Chromosome"/>
</dbReference>
<dbReference type="RefSeq" id="WP_062533548.1">
    <property type="nucleotide sequence ID" value="NZ_CP012678.1"/>
</dbReference>
<evidence type="ECO:0000256" key="1">
    <source>
        <dbReference type="SAM" id="SignalP"/>
    </source>
</evidence>
<dbReference type="OrthoDB" id="101884at2"/>
<reference evidence="2 3" key="1">
    <citation type="submission" date="2015-09" db="EMBL/GenBank/DDBJ databases">
        <title>Complete genome of Psychrobacter urativorans R10.10B.</title>
        <authorList>
            <person name="See-Too W.S."/>
            <person name="Chan K.G."/>
        </authorList>
    </citation>
    <scope>NUCLEOTIDE SEQUENCE [LARGE SCALE GENOMIC DNA]</scope>
    <source>
        <strain evidence="2 3">R10.10B</strain>
    </source>
</reference>
<dbReference type="InterPro" id="IPR026950">
    <property type="entry name" value="Caps_assemb_Wzi"/>
</dbReference>
<dbReference type="STRING" id="45610.AOC03_03070"/>
<keyword evidence="3" id="KW-1185">Reference proteome</keyword>
<dbReference type="AlphaFoldDB" id="A0A0M3V8G6"/>
<organism evidence="2 3">
    <name type="scientific">Psychrobacter urativorans</name>
    <dbReference type="NCBI Taxonomy" id="45610"/>
    <lineage>
        <taxon>Bacteria</taxon>
        <taxon>Pseudomonadati</taxon>
        <taxon>Pseudomonadota</taxon>
        <taxon>Gammaproteobacteria</taxon>
        <taxon>Moraxellales</taxon>
        <taxon>Moraxellaceae</taxon>
        <taxon>Psychrobacter</taxon>
    </lineage>
</organism>